<keyword evidence="3" id="KW-0813">Transport</keyword>
<dbReference type="GO" id="GO:0006829">
    <property type="term" value="P:zinc ion transport"/>
    <property type="evidence" value="ECO:0007669"/>
    <property type="project" value="UniProtKB-KW"/>
</dbReference>
<dbReference type="Gene3D" id="3.40.50.1980">
    <property type="entry name" value="Nitrogenase molybdenum iron protein domain"/>
    <property type="match status" value="2"/>
</dbReference>
<name>A0A4D6XZM0_9GAMM</name>
<dbReference type="PANTHER" id="PTHR42953:SF3">
    <property type="entry name" value="HIGH-AFFINITY ZINC UPTAKE SYSTEM PROTEIN ZNUA"/>
    <property type="match status" value="1"/>
</dbReference>
<dbReference type="PANTHER" id="PTHR42953">
    <property type="entry name" value="HIGH-AFFINITY ZINC UPTAKE SYSTEM PROTEIN ZNUA-RELATED"/>
    <property type="match status" value="1"/>
</dbReference>
<evidence type="ECO:0000256" key="5">
    <source>
        <dbReference type="ARBA" id="ARBA00022906"/>
    </source>
</evidence>
<accession>A0A4D6XZM0</accession>
<gene>
    <name evidence="6" type="ORF">D9V69_01590</name>
</gene>
<proteinExistence type="inferred from homology"/>
<dbReference type="EMBL" id="CP034873">
    <property type="protein sequence ID" value="QCI21619.1"/>
    <property type="molecule type" value="Genomic_DNA"/>
</dbReference>
<reference evidence="6 7" key="1">
    <citation type="submission" date="2018-12" db="EMBL/GenBank/DDBJ databases">
        <authorList>
            <person name="Chong R.A."/>
        </authorList>
    </citation>
    <scope>NUCLEOTIDE SEQUENCE [LARGE SCALE GENOMIC DNA]</scope>
    <source>
        <strain evidence="6 7">Hta</strain>
    </source>
</reference>
<sequence length="211" mass="25070">MELSRLKQIKTFLLHNSKVLKKQKKQLNTIPKNQKLDDLSYDMHIWLSPPIAIESAIAIHDMLINIIPKKKYLIDQNLKTFKKKMMFIEKKIKNKLHSIKEKKYFVFHNAYQYFEKYYKIYPLKAFINFPGIQTGVKELYDIKKNLQKHQASCIFIEPQFNTNIINIITRGTNIRTCVLDPLGTSIPLSQDSYIKFLFQLSNQYIRCLNKH</sequence>
<dbReference type="SUPFAM" id="SSF53807">
    <property type="entry name" value="Helical backbone' metal receptor"/>
    <property type="match status" value="1"/>
</dbReference>
<evidence type="ECO:0000313" key="6">
    <source>
        <dbReference type="EMBL" id="QCI21619.1"/>
    </source>
</evidence>
<organism evidence="6 7">
    <name type="scientific">Buchnera aphidicola</name>
    <name type="common">Hyadaphis tataricae</name>
    <dbReference type="NCBI Taxonomy" id="1241859"/>
    <lineage>
        <taxon>Bacteria</taxon>
        <taxon>Pseudomonadati</taxon>
        <taxon>Pseudomonadota</taxon>
        <taxon>Gammaproteobacteria</taxon>
        <taxon>Enterobacterales</taxon>
        <taxon>Erwiniaceae</taxon>
        <taxon>Buchnera</taxon>
    </lineage>
</organism>
<reference evidence="6 7" key="2">
    <citation type="submission" date="2019-05" db="EMBL/GenBank/DDBJ databases">
        <title>Genome evolution of the obligate endosymbiont Buchnera aphidicola.</title>
        <authorList>
            <person name="Moran N.A."/>
        </authorList>
    </citation>
    <scope>NUCLEOTIDE SEQUENCE [LARGE SCALE GENOMIC DNA]</scope>
    <source>
        <strain evidence="6 7">Hta</strain>
    </source>
</reference>
<dbReference type="InterPro" id="IPR050492">
    <property type="entry name" value="Bact_metal-bind_prot9"/>
</dbReference>
<comment type="similarity">
    <text evidence="1">Belongs to the bacterial solute-binding protein 9 family.</text>
</comment>
<keyword evidence="5" id="KW-0406">Ion transport</keyword>
<keyword evidence="5" id="KW-0864">Zinc transport</keyword>
<dbReference type="InterPro" id="IPR006127">
    <property type="entry name" value="ZnuA-like"/>
</dbReference>
<evidence type="ECO:0000256" key="4">
    <source>
        <dbReference type="ARBA" id="ARBA00022729"/>
    </source>
</evidence>
<dbReference type="GO" id="GO:0046872">
    <property type="term" value="F:metal ion binding"/>
    <property type="evidence" value="ECO:0007669"/>
    <property type="project" value="InterPro"/>
</dbReference>
<protein>
    <recommendedName>
        <fullName evidence="2">High-affinity zinc uptake system protein ZnuA</fullName>
    </recommendedName>
</protein>
<dbReference type="Proteomes" id="UP000298773">
    <property type="component" value="Chromosome"/>
</dbReference>
<dbReference type="OrthoDB" id="7346865at2"/>
<evidence type="ECO:0000256" key="2">
    <source>
        <dbReference type="ARBA" id="ARBA00015915"/>
    </source>
</evidence>
<keyword evidence="4" id="KW-0732">Signal</keyword>
<dbReference type="AlphaFoldDB" id="A0A4D6XZM0"/>
<evidence type="ECO:0000313" key="7">
    <source>
        <dbReference type="Proteomes" id="UP000298773"/>
    </source>
</evidence>
<evidence type="ECO:0000256" key="1">
    <source>
        <dbReference type="ARBA" id="ARBA00011028"/>
    </source>
</evidence>
<dbReference type="Pfam" id="PF01297">
    <property type="entry name" value="ZnuA"/>
    <property type="match status" value="1"/>
</dbReference>
<keyword evidence="5" id="KW-0862">Zinc</keyword>
<evidence type="ECO:0000256" key="3">
    <source>
        <dbReference type="ARBA" id="ARBA00022448"/>
    </source>
</evidence>